<keyword evidence="2" id="KW-0805">Transcription regulation</keyword>
<dbReference type="Gene3D" id="3.40.190.290">
    <property type="match status" value="1"/>
</dbReference>
<dbReference type="Pfam" id="PF00126">
    <property type="entry name" value="HTH_1"/>
    <property type="match status" value="1"/>
</dbReference>
<evidence type="ECO:0000313" key="6">
    <source>
        <dbReference type="EMBL" id="MDM8271786.1"/>
    </source>
</evidence>
<dbReference type="SUPFAM" id="SSF53850">
    <property type="entry name" value="Periplasmic binding protein-like II"/>
    <property type="match status" value="1"/>
</dbReference>
<evidence type="ECO:0000256" key="3">
    <source>
        <dbReference type="ARBA" id="ARBA00023125"/>
    </source>
</evidence>
<dbReference type="InterPro" id="IPR005119">
    <property type="entry name" value="LysR_subst-bd"/>
</dbReference>
<dbReference type="PROSITE" id="PS50931">
    <property type="entry name" value="HTH_LYSR"/>
    <property type="match status" value="1"/>
</dbReference>
<dbReference type="Proteomes" id="UP001529256">
    <property type="component" value="Unassembled WGS sequence"/>
</dbReference>
<comment type="similarity">
    <text evidence="1">Belongs to the LysR transcriptional regulatory family.</text>
</comment>
<evidence type="ECO:0000256" key="2">
    <source>
        <dbReference type="ARBA" id="ARBA00023015"/>
    </source>
</evidence>
<proteinExistence type="inferred from homology"/>
<protein>
    <submittedName>
        <fullName evidence="6">LysR family transcriptional regulator</fullName>
    </submittedName>
</protein>
<accession>A0ABT7V5B0</accession>
<evidence type="ECO:0000256" key="1">
    <source>
        <dbReference type="ARBA" id="ARBA00009437"/>
    </source>
</evidence>
<keyword evidence="4" id="KW-0804">Transcription</keyword>
<dbReference type="PRINTS" id="PR00039">
    <property type="entry name" value="HTHLYSR"/>
</dbReference>
<name>A0ABT7V5B0_9ACTN</name>
<evidence type="ECO:0000256" key="4">
    <source>
        <dbReference type="ARBA" id="ARBA00023163"/>
    </source>
</evidence>
<evidence type="ECO:0000313" key="7">
    <source>
        <dbReference type="Proteomes" id="UP001529256"/>
    </source>
</evidence>
<dbReference type="PANTHER" id="PTHR30346">
    <property type="entry name" value="TRANSCRIPTIONAL DUAL REGULATOR HCAR-RELATED"/>
    <property type="match status" value="1"/>
</dbReference>
<gene>
    <name evidence="6" type="ORF">QUW25_08925</name>
</gene>
<dbReference type="PANTHER" id="PTHR30346:SF28">
    <property type="entry name" value="HTH-TYPE TRANSCRIPTIONAL REGULATOR CYNR"/>
    <property type="match status" value="1"/>
</dbReference>
<dbReference type="InterPro" id="IPR036388">
    <property type="entry name" value="WH-like_DNA-bd_sf"/>
</dbReference>
<dbReference type="RefSeq" id="WP_289511863.1">
    <property type="nucleotide sequence ID" value="NZ_JAUDEA010000017.1"/>
</dbReference>
<keyword evidence="7" id="KW-1185">Reference proteome</keyword>
<organism evidence="6 7">
    <name type="scientific">Thermophilibacter provencensis</name>
    <dbReference type="NCBI Taxonomy" id="1852386"/>
    <lineage>
        <taxon>Bacteria</taxon>
        <taxon>Bacillati</taxon>
        <taxon>Actinomycetota</taxon>
        <taxon>Coriobacteriia</taxon>
        <taxon>Coriobacteriales</taxon>
        <taxon>Atopobiaceae</taxon>
        <taxon>Thermophilibacter</taxon>
    </lineage>
</organism>
<feature type="domain" description="HTH lysR-type" evidence="5">
    <location>
        <begin position="1"/>
        <end position="58"/>
    </location>
</feature>
<comment type="caution">
    <text evidence="6">The sequence shown here is derived from an EMBL/GenBank/DDBJ whole genome shotgun (WGS) entry which is preliminary data.</text>
</comment>
<sequence length="280" mass="29752">MNLKQLEYFVAIAEEGQITAAARRLHISQPPLSYELAQLERELDTQLVRRGPRGVTLTEAGRLLYERACRILAMATATAREVSSVGKGLTGALCLATCGSVAGLVPGARLAELAGRYPDVALELREGDVPEVLDLVSSGIAEVGIVRTPFSTQGLRVRYAPSEPLVAVMPPAFERGDELAVLLAQLEDVPLTCDARTASALDKTPFCVTDDARSVCSCAAAGLGVGLVPRSLLAVCDTGPCYIKTLVEKSLETRAAVIWKADRALSPLAERVVALLGELR</sequence>
<reference evidence="6" key="2">
    <citation type="submission" date="2023-06" db="EMBL/GenBank/DDBJ databases">
        <authorList>
            <person name="Zeman M."/>
            <person name="Kubasova T."/>
            <person name="Jahodarova E."/>
            <person name="Nykrynova M."/>
            <person name="Rychlik I."/>
        </authorList>
    </citation>
    <scope>NUCLEOTIDE SEQUENCE</scope>
    <source>
        <strain evidence="6">153_Feed</strain>
    </source>
</reference>
<dbReference type="CDD" id="cd05466">
    <property type="entry name" value="PBP2_LTTR_substrate"/>
    <property type="match status" value="1"/>
</dbReference>
<evidence type="ECO:0000259" key="5">
    <source>
        <dbReference type="PROSITE" id="PS50931"/>
    </source>
</evidence>
<reference evidence="6" key="1">
    <citation type="submission" date="2023-06" db="EMBL/GenBank/DDBJ databases">
        <title>Identification and characterization of horizontal gene transfer across gut microbiota members of farm animals based on homology search.</title>
        <authorList>
            <person name="Schwarzerova J."/>
            <person name="Nykrynova M."/>
            <person name="Jureckova K."/>
            <person name="Cejkova D."/>
            <person name="Rychlik I."/>
        </authorList>
    </citation>
    <scope>NUCLEOTIDE SEQUENCE</scope>
    <source>
        <strain evidence="6">153_Feed</strain>
    </source>
</reference>
<dbReference type="EMBL" id="JAUDEA010000017">
    <property type="protein sequence ID" value="MDM8271786.1"/>
    <property type="molecule type" value="Genomic_DNA"/>
</dbReference>
<dbReference type="SUPFAM" id="SSF46785">
    <property type="entry name" value="Winged helix' DNA-binding domain"/>
    <property type="match status" value="1"/>
</dbReference>
<dbReference type="Pfam" id="PF03466">
    <property type="entry name" value="LysR_substrate"/>
    <property type="match status" value="1"/>
</dbReference>
<dbReference type="Gene3D" id="1.10.10.10">
    <property type="entry name" value="Winged helix-like DNA-binding domain superfamily/Winged helix DNA-binding domain"/>
    <property type="match status" value="1"/>
</dbReference>
<dbReference type="InterPro" id="IPR036390">
    <property type="entry name" value="WH_DNA-bd_sf"/>
</dbReference>
<keyword evidence="3" id="KW-0238">DNA-binding</keyword>
<dbReference type="InterPro" id="IPR000847">
    <property type="entry name" value="LysR_HTH_N"/>
</dbReference>